<accession>A0A915Q4A1</accession>
<sequence>MACWTVSLNGGPKRVNQAAAAIGSTIYSFGGCCCDNNYINSELDETFGVHVLNTSTYRWKRLRTRRLRPSQNRDISPGRDPSSLPYGETPTKRVGHTAVAYEGKIYLWGGYCTATSIRRTWSVIPSDGDTPPGRTRHTAVVFNDMMIIYGGRDDHAPTLPNDVWAYNFKTRKWYGMALYGQIPRGRECHTACVIDGKMYVFGGVDESDDELYLDVLNLREGYWETPEIFGDQPSGRRDPCSWVYQEKMYLFGGCQQSDEEYLATLHEFDPRTSMWQECKPIGLVGPEGRQRHCGVIVGSRAFIFSGLASIITLDSNFGFGCLIEICDLHVLNYDWKLKELSAHAIMRYGLIKDAFNVIPADLSYYLRMMTLPNYTM</sequence>
<dbReference type="Proteomes" id="UP000887581">
    <property type="component" value="Unplaced"/>
</dbReference>
<reference evidence="3" key="1">
    <citation type="submission" date="2022-11" db="UniProtKB">
        <authorList>
            <consortium name="WormBaseParasite"/>
        </authorList>
    </citation>
    <scope>IDENTIFICATION</scope>
</reference>
<dbReference type="PANTHER" id="PTHR46461">
    <property type="entry name" value="KELCH DOMAIN-CONTAINING PROTEIN 3"/>
    <property type="match status" value="1"/>
</dbReference>
<dbReference type="InterPro" id="IPR015915">
    <property type="entry name" value="Kelch-typ_b-propeller"/>
</dbReference>
<evidence type="ECO:0000313" key="3">
    <source>
        <dbReference type="WBParaSite" id="sdigi.contig550.g8961.t1"/>
    </source>
</evidence>
<protein>
    <submittedName>
        <fullName evidence="3">Uncharacterized protein</fullName>
    </submittedName>
</protein>
<evidence type="ECO:0000313" key="2">
    <source>
        <dbReference type="Proteomes" id="UP000887581"/>
    </source>
</evidence>
<dbReference type="GO" id="GO:0003682">
    <property type="term" value="F:chromatin binding"/>
    <property type="evidence" value="ECO:0007669"/>
    <property type="project" value="InterPro"/>
</dbReference>
<feature type="region of interest" description="Disordered" evidence="1">
    <location>
        <begin position="68"/>
        <end position="90"/>
    </location>
</feature>
<dbReference type="WBParaSite" id="sdigi.contig550.g8961.t1">
    <property type="protein sequence ID" value="sdigi.contig550.g8961.t1"/>
    <property type="gene ID" value="sdigi.contig550.g8961"/>
</dbReference>
<dbReference type="SUPFAM" id="SSF117281">
    <property type="entry name" value="Kelch motif"/>
    <property type="match status" value="2"/>
</dbReference>
<evidence type="ECO:0000256" key="1">
    <source>
        <dbReference type="SAM" id="MobiDB-lite"/>
    </source>
</evidence>
<keyword evidence="2" id="KW-1185">Reference proteome</keyword>
<dbReference type="AlphaFoldDB" id="A0A915Q4A1"/>
<proteinExistence type="predicted"/>
<dbReference type="PANTHER" id="PTHR46461:SF1">
    <property type="entry name" value="KELCH DOMAIN-CONTAINING PROTEIN 3"/>
    <property type="match status" value="1"/>
</dbReference>
<name>A0A915Q4A1_9BILA</name>
<dbReference type="Pfam" id="PF24681">
    <property type="entry name" value="Kelch_KLHDC2_KLHL20_DRC7"/>
    <property type="match status" value="1"/>
</dbReference>
<dbReference type="InterPro" id="IPR052637">
    <property type="entry name" value="KLHDC3-like"/>
</dbReference>
<dbReference type="GO" id="GO:0005737">
    <property type="term" value="C:cytoplasm"/>
    <property type="evidence" value="ECO:0007669"/>
    <property type="project" value="TreeGrafter"/>
</dbReference>
<dbReference type="Gene3D" id="2.120.10.80">
    <property type="entry name" value="Kelch-type beta propeller"/>
    <property type="match status" value="2"/>
</dbReference>
<organism evidence="2 3">
    <name type="scientific">Setaria digitata</name>
    <dbReference type="NCBI Taxonomy" id="48799"/>
    <lineage>
        <taxon>Eukaryota</taxon>
        <taxon>Metazoa</taxon>
        <taxon>Ecdysozoa</taxon>
        <taxon>Nematoda</taxon>
        <taxon>Chromadorea</taxon>
        <taxon>Rhabditida</taxon>
        <taxon>Spirurina</taxon>
        <taxon>Spiruromorpha</taxon>
        <taxon>Filarioidea</taxon>
        <taxon>Setariidae</taxon>
        <taxon>Setaria</taxon>
    </lineage>
</organism>